<feature type="region of interest" description="Disordered" evidence="1">
    <location>
        <begin position="134"/>
        <end position="209"/>
    </location>
</feature>
<dbReference type="EMBL" id="BARU01026937">
    <property type="protein sequence ID" value="GAH68582.1"/>
    <property type="molecule type" value="Genomic_DNA"/>
</dbReference>
<protein>
    <submittedName>
        <fullName evidence="2">Uncharacterized protein</fullName>
    </submittedName>
</protein>
<comment type="caution">
    <text evidence="2">The sequence shown here is derived from an EMBL/GenBank/DDBJ whole genome shotgun (WGS) entry which is preliminary data.</text>
</comment>
<organism evidence="2">
    <name type="scientific">marine sediment metagenome</name>
    <dbReference type="NCBI Taxonomy" id="412755"/>
    <lineage>
        <taxon>unclassified sequences</taxon>
        <taxon>metagenomes</taxon>
        <taxon>ecological metagenomes</taxon>
    </lineage>
</organism>
<gene>
    <name evidence="2" type="ORF">S03H2_43216</name>
</gene>
<feature type="compositionally biased region" description="Polar residues" evidence="1">
    <location>
        <begin position="176"/>
        <end position="188"/>
    </location>
</feature>
<evidence type="ECO:0000256" key="1">
    <source>
        <dbReference type="SAM" id="MobiDB-lite"/>
    </source>
</evidence>
<reference evidence="2" key="1">
    <citation type="journal article" date="2014" name="Front. Microbiol.">
        <title>High frequency of phylogenetically diverse reductive dehalogenase-homologous genes in deep subseafloor sedimentary metagenomes.</title>
        <authorList>
            <person name="Kawai M."/>
            <person name="Futagami T."/>
            <person name="Toyoda A."/>
            <person name="Takaki Y."/>
            <person name="Nishi S."/>
            <person name="Hori S."/>
            <person name="Arai W."/>
            <person name="Tsubouchi T."/>
            <person name="Morono Y."/>
            <person name="Uchiyama I."/>
            <person name="Ito T."/>
            <person name="Fujiyama A."/>
            <person name="Inagaki F."/>
            <person name="Takami H."/>
        </authorList>
    </citation>
    <scope>NUCLEOTIDE SEQUENCE</scope>
    <source>
        <strain evidence="2">Expedition CK06-06</strain>
    </source>
</reference>
<evidence type="ECO:0000313" key="2">
    <source>
        <dbReference type="EMBL" id="GAH68582.1"/>
    </source>
</evidence>
<proteinExistence type="predicted"/>
<dbReference type="AlphaFoldDB" id="X1HGL8"/>
<sequence length="227" mass="23867">ANMSVSGDPDTGLSAWNNLNPALQQALLVQFYKQGPTPERVLRSKSNAAERGAPYVPQIGADGAGATYLANQAAVARALADAPTDFAGRWNAMPATASTDVAAPSVAAAPDDCLRDDVAKRATIRHLARVPATGEGQSAFDAGAPPVPFAPASTIRPGRSAAFDERFPASTPPKDASSTSMTQLSPFSGQPMRYLPPSVFDFPDSSDVPETDFNDWLAGLIRPRSRR</sequence>
<accession>X1HGL8</accession>
<name>X1HGL8_9ZZZZ</name>
<feature type="non-terminal residue" evidence="2">
    <location>
        <position position="1"/>
    </location>
</feature>